<reference evidence="2 3" key="1">
    <citation type="submission" date="2019-11" db="EMBL/GenBank/DDBJ databases">
        <title>Maribacter lutea sp. nov., a marine bacterium isolated from intertidal sand.</title>
        <authorList>
            <person name="Liu A."/>
        </authorList>
    </citation>
    <scope>NUCLEOTIDE SEQUENCE [LARGE SCALE GENOMIC DNA]</scope>
    <source>
        <strain evidence="2 3">RZ05</strain>
    </source>
</reference>
<dbReference type="AlphaFoldDB" id="A0A6I2MHH6"/>
<gene>
    <name evidence="2" type="ORF">GJ691_03675</name>
</gene>
<feature type="signal peptide" evidence="1">
    <location>
        <begin position="1"/>
        <end position="23"/>
    </location>
</feature>
<evidence type="ECO:0008006" key="4">
    <source>
        <dbReference type="Google" id="ProtNLM"/>
    </source>
</evidence>
<name>A0A6I2MHH6_9FLAO</name>
<organism evidence="2 3">
    <name type="scientific">Maribacter luteus</name>
    <dbReference type="NCBI Taxonomy" id="2594478"/>
    <lineage>
        <taxon>Bacteria</taxon>
        <taxon>Pseudomonadati</taxon>
        <taxon>Bacteroidota</taxon>
        <taxon>Flavobacteriia</taxon>
        <taxon>Flavobacteriales</taxon>
        <taxon>Flavobacteriaceae</taxon>
        <taxon>Maribacter</taxon>
    </lineage>
</organism>
<comment type="caution">
    <text evidence="2">The sequence shown here is derived from an EMBL/GenBank/DDBJ whole genome shotgun (WGS) entry which is preliminary data.</text>
</comment>
<feature type="chain" id="PRO_5026195819" description="DUF4397 domain-containing protein" evidence="1">
    <location>
        <begin position="24"/>
        <end position="182"/>
    </location>
</feature>
<dbReference type="EMBL" id="WKJH01000002">
    <property type="protein sequence ID" value="MRX63263.1"/>
    <property type="molecule type" value="Genomic_DNA"/>
</dbReference>
<dbReference type="PROSITE" id="PS51257">
    <property type="entry name" value="PROKAR_LIPOPROTEIN"/>
    <property type="match status" value="1"/>
</dbReference>
<keyword evidence="3" id="KW-1185">Reference proteome</keyword>
<accession>A0A6I2MHH6</accession>
<sequence>MKKSGRYLYVVLAAMLLFSCVEEQDFNQYDDLSVTPTYEASVLYLEVPESAINLLPSGYSYSQDFNFDAFSEDIFADRVLEGVLTYYVENTTSKPLEIEIEFLDEAGTVLDTEQFVLGPEPTAVLQREIAYGPSGRSLNIIRNTSSISVTATNNGDNVSTSSQDDPMVTLKSSGKFTVRIKG</sequence>
<evidence type="ECO:0000313" key="3">
    <source>
        <dbReference type="Proteomes" id="UP000443153"/>
    </source>
</evidence>
<dbReference type="RefSeq" id="WP_154363894.1">
    <property type="nucleotide sequence ID" value="NZ_CANMYZ010000002.1"/>
</dbReference>
<evidence type="ECO:0000256" key="1">
    <source>
        <dbReference type="SAM" id="SignalP"/>
    </source>
</evidence>
<dbReference type="Proteomes" id="UP000443153">
    <property type="component" value="Unassembled WGS sequence"/>
</dbReference>
<proteinExistence type="predicted"/>
<dbReference type="OrthoDB" id="1448832at2"/>
<keyword evidence="1" id="KW-0732">Signal</keyword>
<evidence type="ECO:0000313" key="2">
    <source>
        <dbReference type="EMBL" id="MRX63263.1"/>
    </source>
</evidence>
<protein>
    <recommendedName>
        <fullName evidence="4">DUF4397 domain-containing protein</fullName>
    </recommendedName>
</protein>